<keyword evidence="3" id="KW-1185">Reference proteome</keyword>
<evidence type="ECO:0000313" key="2">
    <source>
        <dbReference type="EMBL" id="QZD92871.1"/>
    </source>
</evidence>
<dbReference type="RefSeq" id="WP_221428567.1">
    <property type="nucleotide sequence ID" value="NZ_CP081296.1"/>
</dbReference>
<dbReference type="Pfam" id="PF13469">
    <property type="entry name" value="Sulfotransfer_3"/>
    <property type="match status" value="1"/>
</dbReference>
<dbReference type="InterPro" id="IPR037359">
    <property type="entry name" value="NST/OST"/>
</dbReference>
<name>A0ABX8ZV13_9SPHN</name>
<accession>A0ABX8ZV13</accession>
<dbReference type="Proteomes" id="UP000824300">
    <property type="component" value="Chromosome"/>
</dbReference>
<dbReference type="PANTHER" id="PTHR10605">
    <property type="entry name" value="HEPARAN SULFATE SULFOTRANSFERASE"/>
    <property type="match status" value="1"/>
</dbReference>
<protein>
    <submittedName>
        <fullName evidence="2">Sulfotransferase</fullName>
    </submittedName>
</protein>
<dbReference type="InterPro" id="IPR027417">
    <property type="entry name" value="P-loop_NTPase"/>
</dbReference>
<proteinExistence type="predicted"/>
<evidence type="ECO:0000313" key="3">
    <source>
        <dbReference type="Proteomes" id="UP000824300"/>
    </source>
</evidence>
<sequence>MSGTKLPGFVCVGAAKCGTTSLYHYLKGHPDIFLTEQKELHFFSSEDLLERPNGPGMRYVLEDIIRSEEEYRALFSAVPDNAISGDISPSYLNSPSAPSRIKDLLGDVRIIIMLRDPVDRMYSQYMHLRRAAREDLDFEAALAAEDSRFAQGWGDMWLYRRSAMSADSVERYFDTFGRDNVKVILASEMREDTLGTVMSIQKFIGVAPRSDLDLEGEFNRSGLPKSRLVARALDASPLATFAKKVVPRGIGAAVKRKLQEMNTGERMVLSAEDRAKYASIFSEDTRRLEALLGRELPWGKPS</sequence>
<organism evidence="2 3">
    <name type="scientific">Qipengyuania xiapuensis</name>
    <dbReference type="NCBI Taxonomy" id="2867236"/>
    <lineage>
        <taxon>Bacteria</taxon>
        <taxon>Pseudomonadati</taxon>
        <taxon>Pseudomonadota</taxon>
        <taxon>Alphaproteobacteria</taxon>
        <taxon>Sphingomonadales</taxon>
        <taxon>Erythrobacteraceae</taxon>
        <taxon>Qipengyuania</taxon>
    </lineage>
</organism>
<dbReference type="PANTHER" id="PTHR10605:SF56">
    <property type="entry name" value="BIFUNCTIONAL HEPARAN SULFATE N-DEACETYLASE_N-SULFOTRANSFERASE"/>
    <property type="match status" value="1"/>
</dbReference>
<gene>
    <name evidence="2" type="ORF">K3162_02180</name>
</gene>
<dbReference type="SUPFAM" id="SSF52540">
    <property type="entry name" value="P-loop containing nucleoside triphosphate hydrolases"/>
    <property type="match status" value="1"/>
</dbReference>
<dbReference type="EMBL" id="CP081296">
    <property type="protein sequence ID" value="QZD92871.1"/>
    <property type="molecule type" value="Genomic_DNA"/>
</dbReference>
<keyword evidence="1" id="KW-0808">Transferase</keyword>
<dbReference type="Gene3D" id="3.40.50.300">
    <property type="entry name" value="P-loop containing nucleotide triphosphate hydrolases"/>
    <property type="match status" value="1"/>
</dbReference>
<evidence type="ECO:0000256" key="1">
    <source>
        <dbReference type="ARBA" id="ARBA00022679"/>
    </source>
</evidence>
<reference evidence="2 3" key="1">
    <citation type="submission" date="2021-08" db="EMBL/GenBank/DDBJ databases">
        <title>Comparative Genomics Analysis of the Genus Qipengyuania Reveals Extensive Genetic Diversity and Metabolic Versatility, Including the Description of Fifteen Novel Species.</title>
        <authorList>
            <person name="Liu Y."/>
        </authorList>
    </citation>
    <scope>NUCLEOTIDE SEQUENCE [LARGE SCALE GENOMIC DNA]</scope>
    <source>
        <strain evidence="2 3">1NDW3</strain>
    </source>
</reference>